<dbReference type="Proteomes" id="UP000301737">
    <property type="component" value="Unassembled WGS sequence"/>
</dbReference>
<dbReference type="InterPro" id="IPR020568">
    <property type="entry name" value="Ribosomal_Su5_D2-typ_SF"/>
</dbReference>
<accession>A0A4C2E2C8</accession>
<name>A0A4C2E2C8_9SACH</name>
<dbReference type="PANTHER" id="PTHR10073:SF44">
    <property type="entry name" value="DNA MISMATCH REPAIR PROTEIN MLH2"/>
    <property type="match status" value="1"/>
</dbReference>
<dbReference type="Gene3D" id="3.30.230.10">
    <property type="match status" value="1"/>
</dbReference>
<protein>
    <submittedName>
        <fullName evidence="3">Uncharacterized protein</fullName>
    </submittedName>
</protein>
<dbReference type="Pfam" id="PF13589">
    <property type="entry name" value="HATPase_c_3"/>
    <property type="match status" value="1"/>
</dbReference>
<keyword evidence="2" id="KW-0227">DNA damage</keyword>
<dbReference type="SUPFAM" id="SSF54211">
    <property type="entry name" value="Ribosomal protein S5 domain 2-like"/>
    <property type="match status" value="1"/>
</dbReference>
<evidence type="ECO:0000313" key="3">
    <source>
        <dbReference type="EMBL" id="GCE98235.1"/>
    </source>
</evidence>
<proteinExistence type="inferred from homology"/>
<evidence type="ECO:0000256" key="2">
    <source>
        <dbReference type="ARBA" id="ARBA00022763"/>
    </source>
</evidence>
<sequence length="622" mass="71455">MTIKPIDFDASSKDGSSSLVYTSILAVKELLDNAIDSGAKNIYIDIDEWTGGHEYIKVRDDGPGIDVDDRKLMCLNCTTSKISNLQEIAQVRTLGFRGQALFSLASLLDDQGSMEVITKCKKDIVGERWSVNKDGSVKNSEAIRIPYLQGTPLVLKGLLAAASRPRNFENSNNSLENIFKCKILLNHYSLEYRSIRFYFYLIYLGKNGIVVKRKLQQFYDTQFTRVEILSSIAQLKNIPGNNFIEEEGIFIDKFTRISVILPRTLLYGDEDFANTKNPRKFLSFNGRPLSLECSLGKSVNTIIGSIYQQLQLFDPMVWYLNFHIDMRIADVNVDSQKFDVLMKDVDYLLDNMRRVLLDYIIQELNLEVHKQPSLTAEEQTQTNSHFQIKRPLTAGSMVSNEAEWTHTLLDDEDLNSQEIEGDIEDLSSSFTYNYKASPFENEDLEISNELSVSNPFMIAKLRKALNHSSCNCRNEQAHLLPTEKSTSLIKKRENLIDVPRRMIKNPKSDKGIKEICENLEFEWAPEDTTLVSAEEDRKGKETKLKRSIFGLSEFTNHYTTNETFEIPYYSLHTYDQEWKWLLRRGIPSEYLITYIRSRSNESIYSTEVPIHDVLAKHEGKKT</sequence>
<comment type="caution">
    <text evidence="3">The sequence shown here is derived from an EMBL/GenBank/DDBJ whole genome shotgun (WGS) entry which is preliminary data.</text>
</comment>
<dbReference type="OrthoDB" id="10263226at2759"/>
<comment type="similarity">
    <text evidence="1">Belongs to the DNA mismatch repair MutL/HexB family.</text>
</comment>
<dbReference type="GO" id="GO:0032389">
    <property type="term" value="C:MutLalpha complex"/>
    <property type="evidence" value="ECO:0007669"/>
    <property type="project" value="TreeGrafter"/>
</dbReference>
<dbReference type="EMBL" id="BIMX01000004">
    <property type="protein sequence ID" value="GCE98235.1"/>
    <property type="molecule type" value="Genomic_DNA"/>
</dbReference>
<dbReference type="GO" id="GO:0006298">
    <property type="term" value="P:mismatch repair"/>
    <property type="evidence" value="ECO:0007669"/>
    <property type="project" value="InterPro"/>
</dbReference>
<dbReference type="GO" id="GO:0016887">
    <property type="term" value="F:ATP hydrolysis activity"/>
    <property type="evidence" value="ECO:0007669"/>
    <property type="project" value="InterPro"/>
</dbReference>
<dbReference type="GO" id="GO:0061982">
    <property type="term" value="P:meiosis I cell cycle process"/>
    <property type="evidence" value="ECO:0007669"/>
    <property type="project" value="UniProtKB-ARBA"/>
</dbReference>
<keyword evidence="4" id="KW-1185">Reference proteome</keyword>
<dbReference type="InterPro" id="IPR038973">
    <property type="entry name" value="MutL/Mlh/Pms-like"/>
</dbReference>
<evidence type="ECO:0000256" key="1">
    <source>
        <dbReference type="ARBA" id="ARBA00006082"/>
    </source>
</evidence>
<evidence type="ECO:0000313" key="4">
    <source>
        <dbReference type="Proteomes" id="UP000301737"/>
    </source>
</evidence>
<reference evidence="3 4" key="1">
    <citation type="submission" date="2019-01" db="EMBL/GenBank/DDBJ databases">
        <title>Draft Genome Sequencing of Zygosaccharomyces mellis Ca-7.</title>
        <authorList>
            <person name="Shiwa Y."/>
            <person name="Kanesaki Y."/>
            <person name="Ishige T."/>
            <person name="Mura K."/>
            <person name="Hori T."/>
            <person name="Tamura T."/>
        </authorList>
    </citation>
    <scope>NUCLEOTIDE SEQUENCE [LARGE SCALE GENOMIC DNA]</scope>
    <source>
        <strain evidence="3 4">Ca-7</strain>
    </source>
</reference>
<dbReference type="GO" id="GO:0140664">
    <property type="term" value="F:ATP-dependent DNA damage sensor activity"/>
    <property type="evidence" value="ECO:0007669"/>
    <property type="project" value="InterPro"/>
</dbReference>
<dbReference type="AlphaFoldDB" id="A0A4C2E2C8"/>
<gene>
    <name evidence="3" type="ORF">ZYGM_003813</name>
</gene>
<dbReference type="Gene3D" id="3.30.565.10">
    <property type="entry name" value="Histidine kinase-like ATPase, C-terminal domain"/>
    <property type="match status" value="1"/>
</dbReference>
<dbReference type="InterPro" id="IPR036890">
    <property type="entry name" value="HATPase_C_sf"/>
</dbReference>
<dbReference type="InterPro" id="IPR014721">
    <property type="entry name" value="Ribsml_uS5_D2-typ_fold_subgr"/>
</dbReference>
<dbReference type="SUPFAM" id="SSF55874">
    <property type="entry name" value="ATPase domain of HSP90 chaperone/DNA topoisomerase II/histidine kinase"/>
    <property type="match status" value="1"/>
</dbReference>
<organism evidence="3 4">
    <name type="scientific">Zygosaccharomyces mellis</name>
    <dbReference type="NCBI Taxonomy" id="42258"/>
    <lineage>
        <taxon>Eukaryota</taxon>
        <taxon>Fungi</taxon>
        <taxon>Dikarya</taxon>
        <taxon>Ascomycota</taxon>
        <taxon>Saccharomycotina</taxon>
        <taxon>Saccharomycetes</taxon>
        <taxon>Saccharomycetales</taxon>
        <taxon>Saccharomycetaceae</taxon>
        <taxon>Zygosaccharomyces</taxon>
    </lineage>
</organism>
<dbReference type="PANTHER" id="PTHR10073">
    <property type="entry name" value="DNA MISMATCH REPAIR PROTEIN MLH, PMS, MUTL"/>
    <property type="match status" value="1"/>
</dbReference>